<name>A0AAW0DKD2_9AGAR</name>
<keyword evidence="3" id="KW-1185">Reference proteome</keyword>
<gene>
    <name evidence="2" type="ORF">VNI00_004433</name>
</gene>
<evidence type="ECO:0000256" key="1">
    <source>
        <dbReference type="SAM" id="MobiDB-lite"/>
    </source>
</evidence>
<evidence type="ECO:0000313" key="2">
    <source>
        <dbReference type="EMBL" id="KAK7051459.1"/>
    </source>
</evidence>
<evidence type="ECO:0000313" key="3">
    <source>
        <dbReference type="Proteomes" id="UP001383192"/>
    </source>
</evidence>
<feature type="compositionally biased region" description="Low complexity" evidence="1">
    <location>
        <begin position="159"/>
        <end position="181"/>
    </location>
</feature>
<protein>
    <submittedName>
        <fullName evidence="2">Uncharacterized protein</fullName>
    </submittedName>
</protein>
<comment type="caution">
    <text evidence="2">The sequence shown here is derived from an EMBL/GenBank/DDBJ whole genome shotgun (WGS) entry which is preliminary data.</text>
</comment>
<accession>A0AAW0DKD2</accession>
<dbReference type="AlphaFoldDB" id="A0AAW0DKD2"/>
<organism evidence="2 3">
    <name type="scientific">Paramarasmius palmivorus</name>
    <dbReference type="NCBI Taxonomy" id="297713"/>
    <lineage>
        <taxon>Eukaryota</taxon>
        <taxon>Fungi</taxon>
        <taxon>Dikarya</taxon>
        <taxon>Basidiomycota</taxon>
        <taxon>Agaricomycotina</taxon>
        <taxon>Agaricomycetes</taxon>
        <taxon>Agaricomycetidae</taxon>
        <taxon>Agaricales</taxon>
        <taxon>Marasmiineae</taxon>
        <taxon>Marasmiaceae</taxon>
        <taxon>Paramarasmius</taxon>
    </lineage>
</organism>
<dbReference type="EMBL" id="JAYKXP010000012">
    <property type="protein sequence ID" value="KAK7051459.1"/>
    <property type="molecule type" value="Genomic_DNA"/>
</dbReference>
<dbReference type="Proteomes" id="UP001383192">
    <property type="component" value="Unassembled WGS sequence"/>
</dbReference>
<proteinExistence type="predicted"/>
<feature type="region of interest" description="Disordered" evidence="1">
    <location>
        <begin position="136"/>
        <end position="181"/>
    </location>
</feature>
<sequence length="393" mass="43988">MTSPPAYSSTAPAVTINNRIEAIASTNRQQRDTLKQSFLDRLDEIRQGMPTTEHKRVLRQVLTNPQFQSFIEEALLGDLMRFGDVQNIWQMVRIRKALKEAYLENSKLLEEKVQHLIDTDVISVLRGTRSSVWDDDDVEQTPNFSFGTDRVRSDVPIPSTSNSVQTNSNTSTETASTSSPETDVTIVVEAIAVDATDIPGTDNPRVRVTRDEYELATEEFDQRIRRTLGRSLNTEERILTIPVIADVIDARRRGIDPAFRFAMGEVQDGLAQPVDQTAPEEDRRFPLVEDDPEHRPIQSTWTLGTLEPLANILDETPELSPVPVVSVVVKLGTSPQIAHRSDAMFADESGQAIIRVSVQNELDPIIFQTTTTTLTMQVSLTLPENHTETVEEV</sequence>
<reference evidence="2 3" key="1">
    <citation type="submission" date="2024-01" db="EMBL/GenBank/DDBJ databases">
        <title>A draft genome for a cacao thread blight-causing isolate of Paramarasmius palmivorus.</title>
        <authorList>
            <person name="Baruah I.K."/>
            <person name="Bukari Y."/>
            <person name="Amoako-Attah I."/>
            <person name="Meinhardt L.W."/>
            <person name="Bailey B.A."/>
            <person name="Cohen S.P."/>
        </authorList>
    </citation>
    <scope>NUCLEOTIDE SEQUENCE [LARGE SCALE GENOMIC DNA]</scope>
    <source>
        <strain evidence="2 3">GH-12</strain>
    </source>
</reference>